<dbReference type="GO" id="GO:0005886">
    <property type="term" value="C:plasma membrane"/>
    <property type="evidence" value="ECO:0007669"/>
    <property type="project" value="UniProtKB-SubCell"/>
</dbReference>
<dbReference type="SUPFAM" id="SSF103473">
    <property type="entry name" value="MFS general substrate transporter"/>
    <property type="match status" value="1"/>
</dbReference>
<feature type="transmembrane region" description="Helical" evidence="7">
    <location>
        <begin position="128"/>
        <end position="154"/>
    </location>
</feature>
<evidence type="ECO:0000256" key="1">
    <source>
        <dbReference type="ARBA" id="ARBA00004651"/>
    </source>
</evidence>
<dbReference type="PANTHER" id="PTHR42718:SF46">
    <property type="entry name" value="BLR6921 PROTEIN"/>
    <property type="match status" value="1"/>
</dbReference>
<feature type="transmembrane region" description="Helical" evidence="7">
    <location>
        <begin position="284"/>
        <end position="306"/>
    </location>
</feature>
<keyword evidence="5 7" id="KW-1133">Transmembrane helix</keyword>
<evidence type="ECO:0000256" key="6">
    <source>
        <dbReference type="ARBA" id="ARBA00023136"/>
    </source>
</evidence>
<evidence type="ECO:0000313" key="9">
    <source>
        <dbReference type="EMBL" id="MBL0421578.1"/>
    </source>
</evidence>
<feature type="transmembrane region" description="Helical" evidence="7">
    <location>
        <begin position="40"/>
        <end position="61"/>
    </location>
</feature>
<feature type="transmembrane region" description="Helical" evidence="7">
    <location>
        <begin position="351"/>
        <end position="378"/>
    </location>
</feature>
<dbReference type="InterPro" id="IPR020846">
    <property type="entry name" value="MFS_dom"/>
</dbReference>
<dbReference type="GO" id="GO:0022857">
    <property type="term" value="F:transmembrane transporter activity"/>
    <property type="evidence" value="ECO:0007669"/>
    <property type="project" value="InterPro"/>
</dbReference>
<feature type="transmembrane region" description="Helical" evidence="7">
    <location>
        <begin position="260"/>
        <end position="278"/>
    </location>
</feature>
<feature type="transmembrane region" description="Helical" evidence="7">
    <location>
        <begin position="185"/>
        <end position="208"/>
    </location>
</feature>
<dbReference type="InterPro" id="IPR011701">
    <property type="entry name" value="MFS"/>
</dbReference>
<feature type="transmembrane region" description="Helical" evidence="7">
    <location>
        <begin position="95"/>
        <end position="116"/>
    </location>
</feature>
<name>A0A936ZQF5_9BURK</name>
<dbReference type="Gene3D" id="1.20.1250.20">
    <property type="entry name" value="MFS general substrate transporter like domains"/>
    <property type="match status" value="1"/>
</dbReference>
<dbReference type="Gene3D" id="1.20.1720.10">
    <property type="entry name" value="Multidrug resistance protein D"/>
    <property type="match status" value="1"/>
</dbReference>
<evidence type="ECO:0000259" key="8">
    <source>
        <dbReference type="PROSITE" id="PS50850"/>
    </source>
</evidence>
<sequence length="463" mass="48615">MQRVTLTVSAALFMLLLDTTILNTSLPAMAQALRVPPLTLSAAITIYLLAGAAVLPLAAWLGERFGLRRVFALAIGLFTVASLLCGLADSATELVLARALQGAGGGLMMPVGRTLALRGARREDLIRITAVLIWPALFAPVIGPPLGGFITTYFSWRWNFFINVPLGLAAIALILRWVPRDQRTLVPALDIGGALGAAAGLILLLGGLEWSAHATGNLQARLPALTAVAAGLLVLGGTVAHLRRTPHPVVSLAPLSLRSFRVATFTGGTFATMCLQATPFLLPLLFQLVLGLSAVDSGLLLLPYFFGNLAIKPVTTFLLMRFGFRRVLVGAGLACALAIGGFGFIDPGTPWAPLVLLLLFAGCLRSILMTTLNTLMFVDVPAPQRAPASSLSSMSFQVSSALGVAVGAMVLATAQLAYGHTRLGMAEFQVVFIVVGLFCALATVSFWRLPDDVGADITNVPVG</sequence>
<organism evidence="9 10">
    <name type="scientific">Ramlibacter aurantiacus</name>
    <dbReference type="NCBI Taxonomy" id="2801330"/>
    <lineage>
        <taxon>Bacteria</taxon>
        <taxon>Pseudomonadati</taxon>
        <taxon>Pseudomonadota</taxon>
        <taxon>Betaproteobacteria</taxon>
        <taxon>Burkholderiales</taxon>
        <taxon>Comamonadaceae</taxon>
        <taxon>Ramlibacter</taxon>
    </lineage>
</organism>
<keyword evidence="4 7" id="KW-0812">Transmembrane</keyword>
<dbReference type="PANTHER" id="PTHR42718">
    <property type="entry name" value="MAJOR FACILITATOR SUPERFAMILY MULTIDRUG TRANSPORTER MFSC"/>
    <property type="match status" value="1"/>
</dbReference>
<keyword evidence="6 7" id="KW-0472">Membrane</keyword>
<dbReference type="EMBL" id="JAEQNA010000005">
    <property type="protein sequence ID" value="MBL0421578.1"/>
    <property type="molecule type" value="Genomic_DNA"/>
</dbReference>
<feature type="transmembrane region" description="Helical" evidence="7">
    <location>
        <begin position="160"/>
        <end position="178"/>
    </location>
</feature>
<proteinExistence type="predicted"/>
<feature type="transmembrane region" description="Helical" evidence="7">
    <location>
        <begin position="430"/>
        <end position="449"/>
    </location>
</feature>
<keyword evidence="2" id="KW-0813">Transport</keyword>
<evidence type="ECO:0000256" key="5">
    <source>
        <dbReference type="ARBA" id="ARBA00022989"/>
    </source>
</evidence>
<protein>
    <submittedName>
        <fullName evidence="9">MFS transporter</fullName>
    </submittedName>
</protein>
<feature type="transmembrane region" description="Helical" evidence="7">
    <location>
        <begin position="70"/>
        <end position="89"/>
    </location>
</feature>
<reference evidence="9" key="1">
    <citation type="submission" date="2021-01" db="EMBL/GenBank/DDBJ databases">
        <title>Ramlibacter sp. strain AW1 16S ribosomal RNA gene Genome sequencing and assembly.</title>
        <authorList>
            <person name="Kang M."/>
        </authorList>
    </citation>
    <scope>NUCLEOTIDE SEQUENCE</scope>
    <source>
        <strain evidence="9">AW1</strain>
    </source>
</reference>
<gene>
    <name evidence="9" type="ORF">JI739_14570</name>
</gene>
<feature type="transmembrane region" description="Helical" evidence="7">
    <location>
        <begin position="327"/>
        <end position="345"/>
    </location>
</feature>
<comment type="subcellular location">
    <subcellularLocation>
        <location evidence="1">Cell membrane</location>
        <topology evidence="1">Multi-pass membrane protein</topology>
    </subcellularLocation>
</comment>
<dbReference type="Pfam" id="PF07690">
    <property type="entry name" value="MFS_1"/>
    <property type="match status" value="1"/>
</dbReference>
<accession>A0A936ZQF5</accession>
<dbReference type="AlphaFoldDB" id="A0A936ZQF5"/>
<evidence type="ECO:0000313" key="10">
    <source>
        <dbReference type="Proteomes" id="UP000613011"/>
    </source>
</evidence>
<evidence type="ECO:0000256" key="4">
    <source>
        <dbReference type="ARBA" id="ARBA00022692"/>
    </source>
</evidence>
<comment type="caution">
    <text evidence="9">The sequence shown here is derived from an EMBL/GenBank/DDBJ whole genome shotgun (WGS) entry which is preliminary data.</text>
</comment>
<dbReference type="InterPro" id="IPR036259">
    <property type="entry name" value="MFS_trans_sf"/>
</dbReference>
<evidence type="ECO:0000256" key="7">
    <source>
        <dbReference type="SAM" id="Phobius"/>
    </source>
</evidence>
<feature type="transmembrane region" description="Helical" evidence="7">
    <location>
        <begin position="398"/>
        <end position="418"/>
    </location>
</feature>
<feature type="domain" description="Major facilitator superfamily (MFS) profile" evidence="8">
    <location>
        <begin position="4"/>
        <end position="454"/>
    </location>
</feature>
<dbReference type="PROSITE" id="PS50850">
    <property type="entry name" value="MFS"/>
    <property type="match status" value="1"/>
</dbReference>
<dbReference type="Proteomes" id="UP000613011">
    <property type="component" value="Unassembled WGS sequence"/>
</dbReference>
<feature type="transmembrane region" description="Helical" evidence="7">
    <location>
        <begin position="220"/>
        <end position="240"/>
    </location>
</feature>
<keyword evidence="10" id="KW-1185">Reference proteome</keyword>
<evidence type="ECO:0000256" key="3">
    <source>
        <dbReference type="ARBA" id="ARBA00022475"/>
    </source>
</evidence>
<evidence type="ECO:0000256" key="2">
    <source>
        <dbReference type="ARBA" id="ARBA00022448"/>
    </source>
</evidence>
<keyword evidence="3" id="KW-1003">Cell membrane</keyword>